<dbReference type="AlphaFoldDB" id="A0A830GN18"/>
<sequence>MARVVPHRSDQFVTSFGDRRRVGGVDRWPVCHTCASTQRAITGPVGPAAGPDAGVTVGVAAEMFRLFAPESAVSRGRLAVCPHRRTEARYAQALAERTGRLREASGVARL</sequence>
<gene>
    <name evidence="1" type="ORF">GCM10009030_23900</name>
</gene>
<keyword evidence="2" id="KW-1185">Reference proteome</keyword>
<evidence type="ECO:0000313" key="2">
    <source>
        <dbReference type="Proteomes" id="UP000605784"/>
    </source>
</evidence>
<comment type="caution">
    <text evidence="1">The sequence shown here is derived from an EMBL/GenBank/DDBJ whole genome shotgun (WGS) entry which is preliminary data.</text>
</comment>
<name>A0A830GN18_9EURY</name>
<organism evidence="1 2">
    <name type="scientific">Haloarcula pellucida</name>
    <dbReference type="NCBI Taxonomy" id="1427151"/>
    <lineage>
        <taxon>Archaea</taxon>
        <taxon>Methanobacteriati</taxon>
        <taxon>Methanobacteriota</taxon>
        <taxon>Stenosarchaea group</taxon>
        <taxon>Halobacteria</taxon>
        <taxon>Halobacteriales</taxon>
        <taxon>Haloarculaceae</taxon>
        <taxon>Haloarcula</taxon>
    </lineage>
</organism>
<protein>
    <submittedName>
        <fullName evidence="1">Uncharacterized protein</fullName>
    </submittedName>
</protein>
<dbReference type="EMBL" id="BMOU01000004">
    <property type="protein sequence ID" value="GGN96050.1"/>
    <property type="molecule type" value="Genomic_DNA"/>
</dbReference>
<accession>A0A830GN18</accession>
<dbReference type="Proteomes" id="UP000605784">
    <property type="component" value="Unassembled WGS sequence"/>
</dbReference>
<reference evidence="1" key="1">
    <citation type="journal article" date="2014" name="Int. J. Syst. Evol. Microbiol.">
        <title>Complete genome sequence of Corynebacterium casei LMG S-19264T (=DSM 44701T), isolated from a smear-ripened cheese.</title>
        <authorList>
            <consortium name="US DOE Joint Genome Institute (JGI-PGF)"/>
            <person name="Walter F."/>
            <person name="Albersmeier A."/>
            <person name="Kalinowski J."/>
            <person name="Ruckert C."/>
        </authorList>
    </citation>
    <scope>NUCLEOTIDE SEQUENCE</scope>
    <source>
        <strain evidence="1">JCM 17820</strain>
    </source>
</reference>
<proteinExistence type="predicted"/>
<reference evidence="1" key="2">
    <citation type="submission" date="2020-09" db="EMBL/GenBank/DDBJ databases">
        <authorList>
            <person name="Sun Q."/>
            <person name="Ohkuma M."/>
        </authorList>
    </citation>
    <scope>NUCLEOTIDE SEQUENCE</scope>
    <source>
        <strain evidence="1">JCM 17820</strain>
    </source>
</reference>
<evidence type="ECO:0000313" key="1">
    <source>
        <dbReference type="EMBL" id="GGN96050.1"/>
    </source>
</evidence>